<protein>
    <submittedName>
        <fullName evidence="1">YaeQ family protein</fullName>
    </submittedName>
</protein>
<reference evidence="1 2" key="1">
    <citation type="submission" date="2024-05" db="EMBL/GenBank/DDBJ databases">
        <title>Halomonas sp. CS7 16S ribosomal RNA gene Genome sequencing and assembly.</title>
        <authorList>
            <person name="Yook S."/>
        </authorList>
    </citation>
    <scope>NUCLEOTIDE SEQUENCE [LARGE SCALE GENOMIC DNA]</scope>
    <source>
        <strain evidence="1 2">CS7</strain>
    </source>
</reference>
<organism evidence="1 2">
    <name type="scientific">Halomonas pelophila</name>
    <dbReference type="NCBI Taxonomy" id="3151122"/>
    <lineage>
        <taxon>Bacteria</taxon>
        <taxon>Pseudomonadati</taxon>
        <taxon>Pseudomonadota</taxon>
        <taxon>Gammaproteobacteria</taxon>
        <taxon>Oceanospirillales</taxon>
        <taxon>Halomonadaceae</taxon>
        <taxon>Halomonas</taxon>
    </lineage>
</organism>
<keyword evidence="2" id="KW-1185">Reference proteome</keyword>
<evidence type="ECO:0000313" key="2">
    <source>
        <dbReference type="Proteomes" id="UP001472978"/>
    </source>
</evidence>
<dbReference type="SMART" id="SM01322">
    <property type="entry name" value="YaeQ"/>
    <property type="match status" value="1"/>
</dbReference>
<dbReference type="Proteomes" id="UP001472978">
    <property type="component" value="Unassembled WGS sequence"/>
</dbReference>
<dbReference type="EMBL" id="JBEGCI010000004">
    <property type="protein sequence ID" value="MEQ6888170.1"/>
    <property type="molecule type" value="Genomic_DNA"/>
</dbReference>
<dbReference type="RefSeq" id="WP_349757715.1">
    <property type="nucleotide sequence ID" value="NZ_JBEGCI010000004.1"/>
</dbReference>
<dbReference type="CDD" id="cd22368">
    <property type="entry name" value="YaeQ-like"/>
    <property type="match status" value="1"/>
</dbReference>
<dbReference type="InterPro" id="IPR038590">
    <property type="entry name" value="YaeQ_sf"/>
</dbReference>
<dbReference type="InterPro" id="IPR009822">
    <property type="entry name" value="YaeQ"/>
</dbReference>
<gene>
    <name evidence="1" type="ORF">ABE957_05700</name>
</gene>
<dbReference type="PIRSF" id="PIRSF011484">
    <property type="entry name" value="YaeQ"/>
    <property type="match status" value="1"/>
</dbReference>
<proteinExistence type="predicted"/>
<dbReference type="Gene3D" id="3.10.640.10">
    <property type="entry name" value="Restriction endonuclease-like alpha-beta roll domain"/>
    <property type="match status" value="1"/>
</dbReference>
<dbReference type="SUPFAM" id="SSF52980">
    <property type="entry name" value="Restriction endonuclease-like"/>
    <property type="match status" value="1"/>
</dbReference>
<comment type="caution">
    <text evidence="1">The sequence shown here is derived from an EMBL/GenBank/DDBJ whole genome shotgun (WGS) entry which is preliminary data.</text>
</comment>
<sequence length="184" mass="20147">MALKATIHRVQLQVADMDRHYYADHALTVAQHPSETDERMMVRLLAFALNADEALAFGRGVSTDDEPDLWRKNLTGEIEQWIQLGQPDEKGIRRACGRADEVILYTYSGHGAALWWDSLAGKLATLDNLTVVAIAPEAVQSLAGMAAKSMSLSATLQDDTVWLADGEQAVEVTLEVLKAATRQA</sequence>
<evidence type="ECO:0000313" key="1">
    <source>
        <dbReference type="EMBL" id="MEQ6888170.1"/>
    </source>
</evidence>
<dbReference type="Pfam" id="PF07152">
    <property type="entry name" value="YaeQ"/>
    <property type="match status" value="1"/>
</dbReference>
<name>A0ABV1N370_9GAMM</name>
<dbReference type="InterPro" id="IPR011335">
    <property type="entry name" value="Restrct_endonuc-II-like"/>
</dbReference>
<dbReference type="PANTHER" id="PTHR38784">
    <property type="entry name" value="SUCROSE PHOSPHORYLASE"/>
    <property type="match status" value="1"/>
</dbReference>
<dbReference type="PANTHER" id="PTHR38784:SF1">
    <property type="entry name" value="SUCROSE PHOSPHORYLASE"/>
    <property type="match status" value="1"/>
</dbReference>
<accession>A0ABV1N370</accession>